<dbReference type="Proteomes" id="UP000467522">
    <property type="component" value="Unassembled WGS sequence"/>
</dbReference>
<dbReference type="RefSeq" id="WP_278642736.1">
    <property type="nucleotide sequence ID" value="NZ_WNDV01000001.1"/>
</dbReference>
<evidence type="ECO:0000313" key="1">
    <source>
        <dbReference type="EMBL" id="KAF1040631.1"/>
    </source>
</evidence>
<sequence length="95" mass="10623">MTHSQADEKQTGNPAVTWNNGIKQLFTKMDVTCMQAKVDLTNYSSVVTYASRIYDRVTSTIPNRVMPPGDSGENHWTDDMTSKFKAWMDSGCPEG</sequence>
<proteinExistence type="predicted"/>
<gene>
    <name evidence="1" type="ORF">GAK33_00248</name>
</gene>
<organism evidence="1 2">
    <name type="scientific">Burkholderia lata (strain ATCC 17760 / DSM 23089 / LMG 22485 / NCIMB 9086 / R18194 / 383)</name>
    <dbReference type="NCBI Taxonomy" id="482957"/>
    <lineage>
        <taxon>Bacteria</taxon>
        <taxon>Pseudomonadati</taxon>
        <taxon>Pseudomonadota</taxon>
        <taxon>Betaproteobacteria</taxon>
        <taxon>Burkholderiales</taxon>
        <taxon>Burkholderiaceae</taxon>
        <taxon>Burkholderia</taxon>
        <taxon>Burkholderia cepacia complex</taxon>
    </lineage>
</organism>
<reference evidence="2" key="1">
    <citation type="journal article" date="2020" name="MBio">
        <title>Horizontal gene transfer to a defensive symbiont with a reduced genome amongst a multipartite beetle microbiome.</title>
        <authorList>
            <person name="Waterworth S.C."/>
            <person name="Florez L.V."/>
            <person name="Rees E.R."/>
            <person name="Hertweck C."/>
            <person name="Kaltenpoth M."/>
            <person name="Kwan J.C."/>
        </authorList>
    </citation>
    <scope>NUCLEOTIDE SEQUENCE [LARGE SCALE GENOMIC DNA]</scope>
</reference>
<name>A0A833V4L3_BURL3</name>
<evidence type="ECO:0000313" key="2">
    <source>
        <dbReference type="Proteomes" id="UP000467522"/>
    </source>
</evidence>
<protein>
    <submittedName>
        <fullName evidence="1">Uncharacterized protein</fullName>
    </submittedName>
</protein>
<comment type="caution">
    <text evidence="1">The sequence shown here is derived from an EMBL/GenBank/DDBJ whole genome shotgun (WGS) entry which is preliminary data.</text>
</comment>
<dbReference type="AlphaFoldDB" id="A0A833V4L3"/>
<dbReference type="EMBL" id="WNDV01000001">
    <property type="protein sequence ID" value="KAF1040631.1"/>
    <property type="molecule type" value="Genomic_DNA"/>
</dbReference>
<accession>A0A833V4L3</accession>